<dbReference type="OrthoDB" id="1929004at2759"/>
<dbReference type="Proteomes" id="UP000639772">
    <property type="component" value="Unassembled WGS sequence"/>
</dbReference>
<feature type="region of interest" description="Disordered" evidence="1">
    <location>
        <begin position="1"/>
        <end position="86"/>
    </location>
</feature>
<protein>
    <submittedName>
        <fullName evidence="2">Uncharacterized protein</fullName>
    </submittedName>
</protein>
<accession>A0A835V462</accession>
<evidence type="ECO:0000256" key="1">
    <source>
        <dbReference type="SAM" id="MobiDB-lite"/>
    </source>
</evidence>
<gene>
    <name evidence="2" type="ORF">HPP92_012142</name>
</gene>
<name>A0A835V462_VANPL</name>
<organism evidence="2 3">
    <name type="scientific">Vanilla planifolia</name>
    <name type="common">Vanilla</name>
    <dbReference type="NCBI Taxonomy" id="51239"/>
    <lineage>
        <taxon>Eukaryota</taxon>
        <taxon>Viridiplantae</taxon>
        <taxon>Streptophyta</taxon>
        <taxon>Embryophyta</taxon>
        <taxon>Tracheophyta</taxon>
        <taxon>Spermatophyta</taxon>
        <taxon>Magnoliopsida</taxon>
        <taxon>Liliopsida</taxon>
        <taxon>Asparagales</taxon>
        <taxon>Orchidaceae</taxon>
        <taxon>Vanilloideae</taxon>
        <taxon>Vanilleae</taxon>
        <taxon>Vanilla</taxon>
    </lineage>
</organism>
<evidence type="ECO:0000313" key="3">
    <source>
        <dbReference type="Proteomes" id="UP000639772"/>
    </source>
</evidence>
<comment type="caution">
    <text evidence="2">The sequence shown here is derived from an EMBL/GenBank/DDBJ whole genome shotgun (WGS) entry which is preliminary data.</text>
</comment>
<dbReference type="AlphaFoldDB" id="A0A835V462"/>
<dbReference type="InterPro" id="IPR018930">
    <property type="entry name" value="LEA-18"/>
</dbReference>
<evidence type="ECO:0000313" key="2">
    <source>
        <dbReference type="EMBL" id="KAG0484058.1"/>
    </source>
</evidence>
<feature type="compositionally biased region" description="Basic and acidic residues" evidence="1">
    <location>
        <begin position="31"/>
        <end position="41"/>
    </location>
</feature>
<reference evidence="2 3" key="1">
    <citation type="journal article" date="2020" name="Nat. Food">
        <title>A phased Vanilla planifolia genome enables genetic improvement of flavour and production.</title>
        <authorList>
            <person name="Hasing T."/>
            <person name="Tang H."/>
            <person name="Brym M."/>
            <person name="Khazi F."/>
            <person name="Huang T."/>
            <person name="Chambers A.H."/>
        </authorList>
    </citation>
    <scope>NUCLEOTIDE SEQUENCE [LARGE SCALE GENOMIC DNA]</scope>
    <source>
        <tissue evidence="2">Leaf</tissue>
    </source>
</reference>
<dbReference type="EMBL" id="JADCNM010000005">
    <property type="protein sequence ID" value="KAG0484058.1"/>
    <property type="molecule type" value="Genomic_DNA"/>
</dbReference>
<dbReference type="Pfam" id="PF10714">
    <property type="entry name" value="LEA_6"/>
    <property type="match status" value="1"/>
</dbReference>
<sequence length="86" mass="9229">MESKQQKPSTAAEKKAEEELPSESSPYVKFSDVEEYKEKGYGTHGHQQPVDNRRTGGATDGPTLSGGGLTQDQVKTADAMNRCGAV</sequence>
<proteinExistence type="predicted"/>